<dbReference type="OrthoDB" id="271448at2759"/>
<dbReference type="Proteomes" id="UP000027222">
    <property type="component" value="Unassembled WGS sequence"/>
</dbReference>
<reference evidence="2" key="1">
    <citation type="journal article" date="2014" name="Proc. Natl. Acad. Sci. U.S.A.">
        <title>Extensive sampling of basidiomycete genomes demonstrates inadequacy of the white-rot/brown-rot paradigm for wood decay fungi.</title>
        <authorList>
            <person name="Riley R."/>
            <person name="Salamov A.A."/>
            <person name="Brown D.W."/>
            <person name="Nagy L.G."/>
            <person name="Floudas D."/>
            <person name="Held B.W."/>
            <person name="Levasseur A."/>
            <person name="Lombard V."/>
            <person name="Morin E."/>
            <person name="Otillar R."/>
            <person name="Lindquist E.A."/>
            <person name="Sun H."/>
            <person name="LaButti K.M."/>
            <person name="Schmutz J."/>
            <person name="Jabbour D."/>
            <person name="Luo H."/>
            <person name="Baker S.E."/>
            <person name="Pisabarro A.G."/>
            <person name="Walton J.D."/>
            <person name="Blanchette R.A."/>
            <person name="Henrissat B."/>
            <person name="Martin F."/>
            <person name="Cullen D."/>
            <person name="Hibbett D.S."/>
            <person name="Grigoriev I.V."/>
        </authorList>
    </citation>
    <scope>NUCLEOTIDE SEQUENCE [LARGE SCALE GENOMIC DNA]</scope>
    <source>
        <strain evidence="2">CBS 339.88</strain>
    </source>
</reference>
<sequence>PQFFSETFGPVNGANNANGYMGFQTLATYDINACAQACNTRPFDATSGPCIFFNIWQSVVNGTASAVVCSMYNTLTDLSTATNTGQGNLQ</sequence>
<organism evidence="1 2">
    <name type="scientific">Galerina marginata (strain CBS 339.88)</name>
    <dbReference type="NCBI Taxonomy" id="685588"/>
    <lineage>
        <taxon>Eukaryota</taxon>
        <taxon>Fungi</taxon>
        <taxon>Dikarya</taxon>
        <taxon>Basidiomycota</taxon>
        <taxon>Agaricomycotina</taxon>
        <taxon>Agaricomycetes</taxon>
        <taxon>Agaricomycetidae</taxon>
        <taxon>Agaricales</taxon>
        <taxon>Agaricineae</taxon>
        <taxon>Strophariaceae</taxon>
        <taxon>Galerina</taxon>
    </lineage>
</organism>
<gene>
    <name evidence="1" type="ORF">GALMADRAFT_19281</name>
</gene>
<keyword evidence="2" id="KW-1185">Reference proteome</keyword>
<accession>A0A067TC31</accession>
<evidence type="ECO:0000313" key="2">
    <source>
        <dbReference type="Proteomes" id="UP000027222"/>
    </source>
</evidence>
<feature type="non-terminal residue" evidence="1">
    <location>
        <position position="1"/>
    </location>
</feature>
<dbReference type="AlphaFoldDB" id="A0A067TC31"/>
<evidence type="ECO:0000313" key="1">
    <source>
        <dbReference type="EMBL" id="KDR79902.1"/>
    </source>
</evidence>
<dbReference type="HOGENOM" id="CLU_2446622_0_0_1"/>
<dbReference type="EMBL" id="KL142372">
    <property type="protein sequence ID" value="KDR79902.1"/>
    <property type="molecule type" value="Genomic_DNA"/>
</dbReference>
<feature type="non-terminal residue" evidence="1">
    <location>
        <position position="90"/>
    </location>
</feature>
<protein>
    <recommendedName>
        <fullName evidence="3">Apple domain-containing protein</fullName>
    </recommendedName>
</protein>
<name>A0A067TC31_GALM3</name>
<proteinExistence type="predicted"/>
<evidence type="ECO:0008006" key="3">
    <source>
        <dbReference type="Google" id="ProtNLM"/>
    </source>
</evidence>